<dbReference type="PROSITE" id="PS51873">
    <property type="entry name" value="TRIAD"/>
    <property type="match status" value="1"/>
</dbReference>
<comment type="caution">
    <text evidence="12">The sequence shown here is derived from an EMBL/GenBank/DDBJ whole genome shotgun (WGS) entry which is preliminary data.</text>
</comment>
<evidence type="ECO:0000313" key="12">
    <source>
        <dbReference type="EMBL" id="POS71645.1"/>
    </source>
</evidence>
<dbReference type="Gene3D" id="1.20.120.1750">
    <property type="match status" value="1"/>
</dbReference>
<dbReference type="Proteomes" id="UP000094444">
    <property type="component" value="Unassembled WGS sequence"/>
</dbReference>
<evidence type="ECO:0000256" key="1">
    <source>
        <dbReference type="ARBA" id="ARBA00001798"/>
    </source>
</evidence>
<keyword evidence="13" id="KW-1185">Reference proteome</keyword>
<dbReference type="AlphaFoldDB" id="A0A2P5HN28"/>
<evidence type="ECO:0000259" key="11">
    <source>
        <dbReference type="PROSITE" id="PS51873"/>
    </source>
</evidence>
<dbReference type="InterPro" id="IPR001841">
    <property type="entry name" value="Znf_RING"/>
</dbReference>
<dbReference type="EC" id="2.3.2.31" evidence="2"/>
<protein>
    <recommendedName>
        <fullName evidence="2">RBR-type E3 ubiquitin transferase</fullName>
        <ecNumber evidence="2">2.3.2.31</ecNumber>
    </recommendedName>
</protein>
<evidence type="ECO:0000256" key="9">
    <source>
        <dbReference type="PROSITE-ProRule" id="PRU00175"/>
    </source>
</evidence>
<dbReference type="Gene3D" id="3.30.40.10">
    <property type="entry name" value="Zinc/RING finger domain, C3HC4 (zinc finger)"/>
    <property type="match status" value="1"/>
</dbReference>
<dbReference type="OrthoDB" id="10009520at2759"/>
<dbReference type="GO" id="GO:0016567">
    <property type="term" value="P:protein ubiquitination"/>
    <property type="evidence" value="ECO:0007669"/>
    <property type="project" value="InterPro"/>
</dbReference>
<dbReference type="GO" id="GO:0061630">
    <property type="term" value="F:ubiquitin protein ligase activity"/>
    <property type="evidence" value="ECO:0007669"/>
    <property type="project" value="UniProtKB-EC"/>
</dbReference>
<name>A0A2P5HN28_DIAHE</name>
<accession>A0A2P5HN28</accession>
<reference evidence="12" key="1">
    <citation type="submission" date="2017-09" db="EMBL/GenBank/DDBJ databases">
        <title>Polyketide synthases of a Diaporthe helianthi virulent isolate.</title>
        <authorList>
            <person name="Baroncelli R."/>
        </authorList>
    </citation>
    <scope>NUCLEOTIDE SEQUENCE [LARGE SCALE GENOMIC DNA]</scope>
    <source>
        <strain evidence="12">7/96</strain>
    </source>
</reference>
<evidence type="ECO:0000313" key="13">
    <source>
        <dbReference type="Proteomes" id="UP000094444"/>
    </source>
</evidence>
<keyword evidence="6 9" id="KW-0863">Zinc-finger</keyword>
<keyword evidence="3" id="KW-0808">Transferase</keyword>
<evidence type="ECO:0000256" key="4">
    <source>
        <dbReference type="ARBA" id="ARBA00022723"/>
    </source>
</evidence>
<dbReference type="InterPro" id="IPR017907">
    <property type="entry name" value="Znf_RING_CS"/>
</dbReference>
<evidence type="ECO:0000256" key="8">
    <source>
        <dbReference type="ARBA" id="ARBA00022833"/>
    </source>
</evidence>
<feature type="domain" description="RING-type" evidence="10">
    <location>
        <begin position="160"/>
        <end position="197"/>
    </location>
</feature>
<keyword evidence="4" id="KW-0479">Metal-binding</keyword>
<dbReference type="Pfam" id="PF01485">
    <property type="entry name" value="IBR"/>
    <property type="match status" value="1"/>
</dbReference>
<dbReference type="SMART" id="SM00647">
    <property type="entry name" value="IBR"/>
    <property type="match status" value="1"/>
</dbReference>
<keyword evidence="8" id="KW-0862">Zinc</keyword>
<dbReference type="InParanoid" id="A0A2P5HN28"/>
<dbReference type="CDD" id="cd22584">
    <property type="entry name" value="Rcat_RBR_unk"/>
    <property type="match status" value="1"/>
</dbReference>
<dbReference type="PROSITE" id="PS50089">
    <property type="entry name" value="ZF_RING_2"/>
    <property type="match status" value="1"/>
</dbReference>
<sequence>MDISLDHLDLGTRKIVIAILRSDAKEDMAETTRQGDRRAYDTKVALDTYLADLEAQTVLAADRTMAQSMVQAVHRDESIIAAAVAQENQAESDRKAALQFHQTGRLPPHTQAKPSGHDQNPSIDDERRAQLEEEYNLRLQDDNEDDDHTYSRRPQKVRSCASCLEKVQFHDLIQLPCSHEYCRGCLKHLFTACLTDEGLYPPRCYNQTIPETETQVQRFLGGELLGKFLARKLEMETPNKTYCYKLECSAFIPPQGIKGDIAACPKCQAKTCSICKAPAHEGTDCPDDESAQQLLQMAKKEGWKQCYACHKVVELSYGCNHISCRCGAGFCYVCGQPRKETGQPGKCNCPLFDEAELARQAEQQAVAQNQGFHQQPLVRQAQIIQQQRQVIVQNYACQHSRWAFKRGYYRCTECRSKMTGFIFECKQCHIRACAQCKRNRL</sequence>
<evidence type="ECO:0000256" key="7">
    <source>
        <dbReference type="ARBA" id="ARBA00022786"/>
    </source>
</evidence>
<dbReference type="InterPro" id="IPR031127">
    <property type="entry name" value="E3_UB_ligase_RBR"/>
</dbReference>
<evidence type="ECO:0000256" key="3">
    <source>
        <dbReference type="ARBA" id="ARBA00022679"/>
    </source>
</evidence>
<gene>
    <name evidence="12" type="ORF">DHEL01_v209961</name>
</gene>
<feature type="domain" description="RING-type" evidence="11">
    <location>
        <begin position="156"/>
        <end position="353"/>
    </location>
</feature>
<dbReference type="PROSITE" id="PS00518">
    <property type="entry name" value="ZF_RING_1"/>
    <property type="match status" value="1"/>
</dbReference>
<dbReference type="SUPFAM" id="SSF57850">
    <property type="entry name" value="RING/U-box"/>
    <property type="match status" value="3"/>
</dbReference>
<organism evidence="12 13">
    <name type="scientific">Diaporthe helianthi</name>
    <dbReference type="NCBI Taxonomy" id="158607"/>
    <lineage>
        <taxon>Eukaryota</taxon>
        <taxon>Fungi</taxon>
        <taxon>Dikarya</taxon>
        <taxon>Ascomycota</taxon>
        <taxon>Pezizomycotina</taxon>
        <taxon>Sordariomycetes</taxon>
        <taxon>Sordariomycetidae</taxon>
        <taxon>Diaporthales</taxon>
        <taxon>Diaporthaceae</taxon>
        <taxon>Diaporthe</taxon>
    </lineage>
</organism>
<evidence type="ECO:0000256" key="5">
    <source>
        <dbReference type="ARBA" id="ARBA00022737"/>
    </source>
</evidence>
<keyword evidence="7" id="KW-0833">Ubl conjugation pathway</keyword>
<keyword evidence="5" id="KW-0677">Repeat</keyword>
<comment type="catalytic activity">
    <reaction evidence="1">
        <text>[E2 ubiquitin-conjugating enzyme]-S-ubiquitinyl-L-cysteine + [acceptor protein]-L-lysine = [E2 ubiquitin-conjugating enzyme]-L-cysteine + [acceptor protein]-N(6)-ubiquitinyl-L-lysine.</text>
        <dbReference type="EC" id="2.3.2.31"/>
    </reaction>
</comment>
<dbReference type="EMBL" id="MAVT02001210">
    <property type="protein sequence ID" value="POS71645.1"/>
    <property type="molecule type" value="Genomic_DNA"/>
</dbReference>
<evidence type="ECO:0000256" key="2">
    <source>
        <dbReference type="ARBA" id="ARBA00012251"/>
    </source>
</evidence>
<proteinExistence type="predicted"/>
<dbReference type="InterPro" id="IPR044066">
    <property type="entry name" value="TRIAD_supradom"/>
</dbReference>
<dbReference type="STRING" id="158607.A0A2P5HN28"/>
<dbReference type="InterPro" id="IPR013083">
    <property type="entry name" value="Znf_RING/FYVE/PHD"/>
</dbReference>
<evidence type="ECO:0000256" key="6">
    <source>
        <dbReference type="ARBA" id="ARBA00022771"/>
    </source>
</evidence>
<dbReference type="PANTHER" id="PTHR11685">
    <property type="entry name" value="RBR FAMILY RING FINGER AND IBR DOMAIN-CONTAINING"/>
    <property type="match status" value="1"/>
</dbReference>
<dbReference type="GO" id="GO:0008270">
    <property type="term" value="F:zinc ion binding"/>
    <property type="evidence" value="ECO:0007669"/>
    <property type="project" value="UniProtKB-KW"/>
</dbReference>
<evidence type="ECO:0000259" key="10">
    <source>
        <dbReference type="PROSITE" id="PS50089"/>
    </source>
</evidence>
<dbReference type="CDD" id="cd20335">
    <property type="entry name" value="BRcat_RBR"/>
    <property type="match status" value="1"/>
</dbReference>
<dbReference type="InterPro" id="IPR002867">
    <property type="entry name" value="IBR_dom"/>
</dbReference>